<dbReference type="Proteomes" id="UP000268093">
    <property type="component" value="Unassembled WGS sequence"/>
</dbReference>
<dbReference type="EMBL" id="RBNI01014238">
    <property type="protein sequence ID" value="RUP22702.1"/>
    <property type="molecule type" value="Genomic_DNA"/>
</dbReference>
<keyword evidence="4" id="KW-0472">Membrane</keyword>
<evidence type="ECO:0000256" key="1">
    <source>
        <dbReference type="ARBA" id="ARBA00022729"/>
    </source>
</evidence>
<evidence type="ECO:0000256" key="3">
    <source>
        <dbReference type="SAM" id="MobiDB-lite"/>
    </source>
</evidence>
<keyword evidence="2 6" id="KW-0456">Lyase</keyword>
<organism evidence="6 7">
    <name type="scientific">Jimgerdemannia flammicorona</name>
    <dbReference type="NCBI Taxonomy" id="994334"/>
    <lineage>
        <taxon>Eukaryota</taxon>
        <taxon>Fungi</taxon>
        <taxon>Fungi incertae sedis</taxon>
        <taxon>Mucoromycota</taxon>
        <taxon>Mucoromycotina</taxon>
        <taxon>Endogonomycetes</taxon>
        <taxon>Endogonales</taxon>
        <taxon>Endogonaceae</taxon>
        <taxon>Jimgerdemannia</taxon>
    </lineage>
</organism>
<dbReference type="SUPFAM" id="SSF48230">
    <property type="entry name" value="Chondroitin AC/alginate lyase"/>
    <property type="match status" value="1"/>
</dbReference>
<dbReference type="AlphaFoldDB" id="A0A433BAR9"/>
<dbReference type="GO" id="GO:0042597">
    <property type="term" value="C:periplasmic space"/>
    <property type="evidence" value="ECO:0007669"/>
    <property type="project" value="InterPro"/>
</dbReference>
<feature type="transmembrane region" description="Helical" evidence="4">
    <location>
        <begin position="76"/>
        <end position="98"/>
    </location>
</feature>
<dbReference type="Gene3D" id="1.50.10.100">
    <property type="entry name" value="Chondroitin AC/alginate lyase"/>
    <property type="match status" value="1"/>
</dbReference>
<dbReference type="Pfam" id="PF05426">
    <property type="entry name" value="Alginate_lyase"/>
    <property type="match status" value="1"/>
</dbReference>
<name>A0A433BAR9_9FUNG</name>
<accession>A0A433BAR9</accession>
<evidence type="ECO:0000313" key="6">
    <source>
        <dbReference type="EMBL" id="RUP22702.1"/>
    </source>
</evidence>
<feature type="region of interest" description="Disordered" evidence="3">
    <location>
        <begin position="1"/>
        <end position="27"/>
    </location>
</feature>
<keyword evidence="1" id="KW-0732">Signal</keyword>
<comment type="caution">
    <text evidence="6">The sequence shown here is derived from an EMBL/GenBank/DDBJ whole genome shotgun (WGS) entry which is preliminary data.</text>
</comment>
<evidence type="ECO:0000313" key="7">
    <source>
        <dbReference type="Proteomes" id="UP000268093"/>
    </source>
</evidence>
<gene>
    <name evidence="6" type="ORF">BC936DRAFT_139072</name>
</gene>
<keyword evidence="4" id="KW-1133">Transmembrane helix</keyword>
<dbReference type="GO" id="GO:0016829">
    <property type="term" value="F:lyase activity"/>
    <property type="evidence" value="ECO:0007669"/>
    <property type="project" value="UniProtKB-KW"/>
</dbReference>
<keyword evidence="7" id="KW-1185">Reference proteome</keyword>
<sequence length="943" mass="108411">MLGRLTTRNLGNTSRSQSDGELTSNFSPTLTSRTIRKAKNRSGGLPTYVDVSENYFEKSNYSYYHHKQERSTSDVAFSWAIYIICALLITAFFSYVHLYRSVQTLDERTHVPAMILEPHCDQIVLYRILGNDLPPRHKQGQTLSNLRFILEHEPSFPKTKKYWILNRMVDPANEAAIIKLLKKHQQDYVRIPFEADEYLRQDFRLEDFPEPDFFHSDEYARFSKVAKLRTIDYTYHEKNLYAMNNNGGRNAVLAHAKRIPEARWIMPFDGNCFITAKAFQDIQIHLEQYGNEYKYFVVPMARLLNNTELLANPDERPKTPEEPQVMFRYDAEEVYNLNMRYGRRSKLELLWRIGALENRRSLNKPVVPWEAVERPYSKDKGNFMTVGWVFRLFSGQAQQEENKKEATSIRAFNRLLGIQDFLDGLDEKLARKTFRQENLFLYDEQALTEARFSYWGGDAEVTRVVDELNGVAEGILEVVSIGYEVDKSVTVHGGLGESPENIKKHGHFLKAPFMDQANKPLPSMEAPPARINEINLGYLFQNVTTLTLAHFFTRNPNYGLWAANMIRVHFLNEYAINNQDDYHGSKSVPDEGQHLEFLSDQGYSFPSLNRVPRIIPKYSNWPVPIPADFTTTDISYFLDAIRLLRRGQYLTHKEYVDLQSIMTDFLEYLVNSPSGIKLAQAPDHRAVLYDLQVAALATFTDDLRLYLRIVNRCRMRIGKHFLPNGQQPYQTAYANAKLESVLPPNSTESPLYQRAHLHYTTLNLQYWTLLSRAIQNTGVGRDVWHYTAKDGGRLSRAVISHTGQNFDILDSNPVARRRLIPLLHMAQAAHIKSDAARGIRHDWGDDHDYFERFQRAVKNKWGCCLLEGREAAEAEARWSSSLSSRLVWNNGNSGDVRQEAIGVANVENEGVDEAAVSALWNYIGGRPDAIGSGIPPYWMLGIA</sequence>
<evidence type="ECO:0000256" key="2">
    <source>
        <dbReference type="ARBA" id="ARBA00023239"/>
    </source>
</evidence>
<evidence type="ECO:0000259" key="5">
    <source>
        <dbReference type="Pfam" id="PF05426"/>
    </source>
</evidence>
<reference evidence="6 7" key="1">
    <citation type="journal article" date="2018" name="New Phytol.">
        <title>Phylogenomics of Endogonaceae and evolution of mycorrhizas within Mucoromycota.</title>
        <authorList>
            <person name="Chang Y."/>
            <person name="Desiro A."/>
            <person name="Na H."/>
            <person name="Sandor L."/>
            <person name="Lipzen A."/>
            <person name="Clum A."/>
            <person name="Barry K."/>
            <person name="Grigoriev I.V."/>
            <person name="Martin F.M."/>
            <person name="Stajich J.E."/>
            <person name="Smith M.E."/>
            <person name="Bonito G."/>
            <person name="Spatafora J.W."/>
        </authorList>
    </citation>
    <scope>NUCLEOTIDE SEQUENCE [LARGE SCALE GENOMIC DNA]</scope>
    <source>
        <strain evidence="6 7">GMNB39</strain>
    </source>
</reference>
<dbReference type="InterPro" id="IPR008397">
    <property type="entry name" value="Alginate_lyase_dom"/>
</dbReference>
<dbReference type="InterPro" id="IPR008929">
    <property type="entry name" value="Chondroitin_lyas"/>
</dbReference>
<keyword evidence="4" id="KW-0812">Transmembrane</keyword>
<dbReference type="OrthoDB" id="63533at2759"/>
<evidence type="ECO:0000256" key="4">
    <source>
        <dbReference type="SAM" id="Phobius"/>
    </source>
</evidence>
<proteinExistence type="predicted"/>
<protein>
    <submittedName>
        <fullName evidence="6">Alginate lyase-domain-containing protein</fullName>
    </submittedName>
</protein>
<feature type="domain" description="Alginate lyase" evidence="5">
    <location>
        <begin position="536"/>
        <end position="798"/>
    </location>
</feature>